<dbReference type="AlphaFoldDB" id="A0A0V1KTL2"/>
<evidence type="ECO:0000313" key="2">
    <source>
        <dbReference type="Proteomes" id="UP000054721"/>
    </source>
</evidence>
<reference evidence="1 2" key="1">
    <citation type="submission" date="2015-05" db="EMBL/GenBank/DDBJ databases">
        <title>Evolution of Trichinella species and genotypes.</title>
        <authorList>
            <person name="Korhonen P.K."/>
            <person name="Edoardo P."/>
            <person name="Giuseppe L.R."/>
            <person name="Gasser R.B."/>
        </authorList>
    </citation>
    <scope>NUCLEOTIDE SEQUENCE [LARGE SCALE GENOMIC DNA]</scope>
    <source>
        <strain evidence="1">ISS10</strain>
    </source>
</reference>
<dbReference type="EMBL" id="JYDW01000264">
    <property type="protein sequence ID" value="KRZ50455.1"/>
    <property type="molecule type" value="Genomic_DNA"/>
</dbReference>
<name>A0A0V1KTL2_9BILA</name>
<dbReference type="Proteomes" id="UP000054721">
    <property type="component" value="Unassembled WGS sequence"/>
</dbReference>
<proteinExistence type="predicted"/>
<protein>
    <submittedName>
        <fullName evidence="1">Uncharacterized protein</fullName>
    </submittedName>
</protein>
<keyword evidence="2" id="KW-1185">Reference proteome</keyword>
<accession>A0A0V1KTL2</accession>
<comment type="caution">
    <text evidence="1">The sequence shown here is derived from an EMBL/GenBank/DDBJ whole genome shotgun (WGS) entry which is preliminary data.</text>
</comment>
<organism evidence="1 2">
    <name type="scientific">Trichinella nativa</name>
    <dbReference type="NCBI Taxonomy" id="6335"/>
    <lineage>
        <taxon>Eukaryota</taxon>
        <taxon>Metazoa</taxon>
        <taxon>Ecdysozoa</taxon>
        <taxon>Nematoda</taxon>
        <taxon>Enoplea</taxon>
        <taxon>Dorylaimia</taxon>
        <taxon>Trichinellida</taxon>
        <taxon>Trichinellidae</taxon>
        <taxon>Trichinella</taxon>
    </lineage>
</organism>
<evidence type="ECO:0000313" key="1">
    <source>
        <dbReference type="EMBL" id="KRZ50455.1"/>
    </source>
</evidence>
<dbReference type="OrthoDB" id="5920713at2759"/>
<sequence length="404" mass="46181">MRSNFSGKNQNCTFGSQRIARLVSCEADKKAIVWFRYTAVVNTCAVLCVIWEDFLHGTLKNLLYSIYFTTKRKWWKYRDEEMKHSVNTFVVSSISSKLSSSFVSFFLNDILNFCKDLQTLEDALTFFGQSFLFTMKLLFCRISFGQMRRQIIDLVVGKRIVSISSDLWILEMDATKELIMHWYYVAMMQRIKNNNMFVLEFGLRWLSTQSKAYLNLTSTYTINLARDTGMRRHSYRIGIPGEFHINYVLRESYYNECLTIKNSLHCGILDSSSSAWSISTDVPKLHCNHIGTLDAIASPAAPTKILTVDQLEAFNAAKSALPTPLCYTTPPDSQVHALMVGASDHVIRTLIHGNRWHFGSRPTLRICLPSPLRMSTFRSVHGLSHPGIRTTKRLMMEMGPGTLP</sequence>
<gene>
    <name evidence="1" type="ORF">T02_5009</name>
</gene>